<dbReference type="EMBL" id="JACHEF010000004">
    <property type="protein sequence ID" value="MBB6411851.1"/>
    <property type="molecule type" value="Genomic_DNA"/>
</dbReference>
<organism evidence="3 4">
    <name type="scientific">Mesorhizobium sangaii</name>
    <dbReference type="NCBI Taxonomy" id="505389"/>
    <lineage>
        <taxon>Bacteria</taxon>
        <taxon>Pseudomonadati</taxon>
        <taxon>Pseudomonadota</taxon>
        <taxon>Alphaproteobacteria</taxon>
        <taxon>Hyphomicrobiales</taxon>
        <taxon>Phyllobacteriaceae</taxon>
        <taxon>Mesorhizobium</taxon>
    </lineage>
</organism>
<accession>A0A841PDM5</accession>
<keyword evidence="2" id="KW-1133">Transmembrane helix</keyword>
<evidence type="ECO:0000256" key="2">
    <source>
        <dbReference type="SAM" id="Phobius"/>
    </source>
</evidence>
<protein>
    <submittedName>
        <fullName evidence="3">Uncharacterized protein</fullName>
    </submittedName>
</protein>
<feature type="region of interest" description="Disordered" evidence="1">
    <location>
        <begin position="58"/>
        <end position="101"/>
    </location>
</feature>
<keyword evidence="2" id="KW-0472">Membrane</keyword>
<evidence type="ECO:0000256" key="1">
    <source>
        <dbReference type="SAM" id="MobiDB-lite"/>
    </source>
</evidence>
<dbReference type="RefSeq" id="WP_184874752.1">
    <property type="nucleotide sequence ID" value="NZ_JACHEF010000004.1"/>
</dbReference>
<evidence type="ECO:0000313" key="4">
    <source>
        <dbReference type="Proteomes" id="UP000556329"/>
    </source>
</evidence>
<feature type="transmembrane region" description="Helical" evidence="2">
    <location>
        <begin position="34"/>
        <end position="53"/>
    </location>
</feature>
<dbReference type="AlphaFoldDB" id="A0A841PDM5"/>
<keyword evidence="2" id="KW-0812">Transmembrane</keyword>
<dbReference type="Proteomes" id="UP000556329">
    <property type="component" value="Unassembled WGS sequence"/>
</dbReference>
<gene>
    <name evidence="3" type="ORF">HNQ71_004539</name>
</gene>
<sequence>MGGLSIGQFLVLLALVALAIKALAKPDVARKLFVIVAVGSAGPLAFVATNLVGKHLAGRQSAPNSDTTNADITDLSGEADANAGPHVEPPKPSDPQLSSNGKKKYNYLKQQALYDVPACQFPDDYGKYQNLISAGRSDLAFQLQDCYVIPHGTEVVQVDTIGKKMKQVILETDSQTLQLWSGYDLFKNALTRAQDEACKSGDQPCRDEIAAQFEPE</sequence>
<reference evidence="3 4" key="1">
    <citation type="submission" date="2020-08" db="EMBL/GenBank/DDBJ databases">
        <title>Genomic Encyclopedia of Type Strains, Phase IV (KMG-IV): sequencing the most valuable type-strain genomes for metagenomic binning, comparative biology and taxonomic classification.</title>
        <authorList>
            <person name="Goeker M."/>
        </authorList>
    </citation>
    <scope>NUCLEOTIDE SEQUENCE [LARGE SCALE GENOMIC DNA]</scope>
    <source>
        <strain evidence="3 4">DSM 100039</strain>
    </source>
</reference>
<keyword evidence="4" id="KW-1185">Reference proteome</keyword>
<feature type="compositionally biased region" description="Polar residues" evidence="1">
    <location>
        <begin position="61"/>
        <end position="71"/>
    </location>
</feature>
<comment type="caution">
    <text evidence="3">The sequence shown here is derived from an EMBL/GenBank/DDBJ whole genome shotgun (WGS) entry which is preliminary data.</text>
</comment>
<proteinExistence type="predicted"/>
<name>A0A841PDM5_9HYPH</name>
<evidence type="ECO:0000313" key="3">
    <source>
        <dbReference type="EMBL" id="MBB6411851.1"/>
    </source>
</evidence>